<evidence type="ECO:0000256" key="6">
    <source>
        <dbReference type="ARBA" id="ARBA00022989"/>
    </source>
</evidence>
<dbReference type="PANTHER" id="PTHR48056:SF51">
    <property type="entry name" value="LRR RECEPTOR-LIKE SERINE_THREONINE-PROTEIN KINASE IRK-RELATED"/>
    <property type="match status" value="1"/>
</dbReference>
<dbReference type="InterPro" id="IPR055414">
    <property type="entry name" value="LRR_R13L4/SHOC2-like"/>
</dbReference>
<comment type="subcellular location">
    <subcellularLocation>
        <location evidence="1">Membrane</location>
        <topology evidence="1">Single-pass membrane protein</topology>
    </subcellularLocation>
</comment>
<dbReference type="SMART" id="SM00369">
    <property type="entry name" value="LRR_TYP"/>
    <property type="match status" value="8"/>
</dbReference>
<evidence type="ECO:0000256" key="7">
    <source>
        <dbReference type="ARBA" id="ARBA00023136"/>
    </source>
</evidence>
<reference evidence="12" key="1">
    <citation type="journal article" date="2014" name="Nat. Genet.">
        <title>The genome of the stress-tolerant wild tomato species Solanum pennellii.</title>
        <authorList>
            <person name="Bolger A."/>
            <person name="Scossa F."/>
            <person name="Bolger M.E."/>
            <person name="Lanz C."/>
            <person name="Maumus F."/>
            <person name="Tohge T."/>
            <person name="Quesneville H."/>
            <person name="Alseekh S."/>
            <person name="Sorensen I."/>
            <person name="Lichtenstein G."/>
            <person name="Fich E.A."/>
            <person name="Conte M."/>
            <person name="Keller H."/>
            <person name="Schneeberger K."/>
            <person name="Schwacke R."/>
            <person name="Ofner I."/>
            <person name="Vrebalov J."/>
            <person name="Xu Y."/>
            <person name="Osorio S."/>
            <person name="Aflitos S.A."/>
            <person name="Schijlen E."/>
            <person name="Jimenez-Gomez J.M."/>
            <person name="Ryngajllo M."/>
            <person name="Kimura S."/>
            <person name="Kumar R."/>
            <person name="Koenig D."/>
            <person name="Headland L.R."/>
            <person name="Maloof J.N."/>
            <person name="Sinha N."/>
            <person name="van Ham R.C."/>
            <person name="Lankhorst R.K."/>
            <person name="Mao L."/>
            <person name="Vogel A."/>
            <person name="Arsova B."/>
            <person name="Panstruga R."/>
            <person name="Fei Z."/>
            <person name="Rose J.K."/>
            <person name="Zamir D."/>
            <person name="Carrari F."/>
            <person name="Giovannoni J.J."/>
            <person name="Weigel D."/>
            <person name="Usadel B."/>
            <person name="Fernie A.R."/>
        </authorList>
    </citation>
    <scope>NUCLEOTIDE SEQUENCE [LARGE SCALE GENOMIC DNA]</scope>
    <source>
        <strain evidence="12">cv. LA0716</strain>
    </source>
</reference>
<keyword evidence="12" id="KW-1185">Reference proteome</keyword>
<keyword evidence="8" id="KW-0325">Glycoprotein</keyword>
<reference evidence="13" key="2">
    <citation type="submission" date="2025-08" db="UniProtKB">
        <authorList>
            <consortium name="RefSeq"/>
        </authorList>
    </citation>
    <scope>IDENTIFICATION</scope>
</reference>
<evidence type="ECO:0000256" key="4">
    <source>
        <dbReference type="ARBA" id="ARBA00022729"/>
    </source>
</evidence>
<dbReference type="Gene3D" id="3.30.200.20">
    <property type="entry name" value="Phosphorylase Kinase, domain 1"/>
    <property type="match status" value="1"/>
</dbReference>
<dbReference type="Pfam" id="PF00560">
    <property type="entry name" value="LRR_1"/>
    <property type="match status" value="2"/>
</dbReference>
<keyword evidence="4" id="KW-0732">Signal</keyword>
<dbReference type="Gene3D" id="3.80.10.10">
    <property type="entry name" value="Ribonuclease Inhibitor"/>
    <property type="match status" value="2"/>
</dbReference>
<keyword evidence="5" id="KW-0677">Repeat</keyword>
<dbReference type="InterPro" id="IPR001245">
    <property type="entry name" value="Ser-Thr/Tyr_kinase_cat_dom"/>
</dbReference>
<dbReference type="GeneID" id="107023573"/>
<dbReference type="Pfam" id="PF23598">
    <property type="entry name" value="LRR_14"/>
    <property type="match status" value="1"/>
</dbReference>
<organism evidence="12 13">
    <name type="scientific">Solanum pennellii</name>
    <name type="common">Tomato</name>
    <name type="synonym">Lycopersicon pennellii</name>
    <dbReference type="NCBI Taxonomy" id="28526"/>
    <lineage>
        <taxon>Eukaryota</taxon>
        <taxon>Viridiplantae</taxon>
        <taxon>Streptophyta</taxon>
        <taxon>Embryophyta</taxon>
        <taxon>Tracheophyta</taxon>
        <taxon>Spermatophyta</taxon>
        <taxon>Magnoliopsida</taxon>
        <taxon>eudicotyledons</taxon>
        <taxon>Gunneridae</taxon>
        <taxon>Pentapetalae</taxon>
        <taxon>asterids</taxon>
        <taxon>lamiids</taxon>
        <taxon>Solanales</taxon>
        <taxon>Solanaceae</taxon>
        <taxon>Solanoideae</taxon>
        <taxon>Solaneae</taxon>
        <taxon>Solanum</taxon>
        <taxon>Solanum subgen. Lycopersicon</taxon>
    </lineage>
</organism>
<keyword evidence="2" id="KW-0433">Leucine-rich repeat</keyword>
<feature type="domain" description="Protein kinase" evidence="11">
    <location>
        <begin position="688"/>
        <end position="960"/>
    </location>
</feature>
<dbReference type="InterPro" id="IPR017441">
    <property type="entry name" value="Protein_kinase_ATP_BS"/>
</dbReference>
<dbReference type="Pfam" id="PF07714">
    <property type="entry name" value="PK_Tyr_Ser-Thr"/>
    <property type="match status" value="1"/>
</dbReference>
<name>A0ABM1H3C9_SOLPN</name>
<dbReference type="CDD" id="cd14066">
    <property type="entry name" value="STKc_IRAK"/>
    <property type="match status" value="1"/>
</dbReference>
<keyword evidence="9" id="KW-0547">Nucleotide-binding</keyword>
<dbReference type="InterPro" id="IPR013210">
    <property type="entry name" value="LRR_N_plant-typ"/>
</dbReference>
<evidence type="ECO:0000256" key="3">
    <source>
        <dbReference type="ARBA" id="ARBA00022692"/>
    </source>
</evidence>
<evidence type="ECO:0000256" key="1">
    <source>
        <dbReference type="ARBA" id="ARBA00004167"/>
    </source>
</evidence>
<dbReference type="InterPro" id="IPR011009">
    <property type="entry name" value="Kinase-like_dom_sf"/>
</dbReference>
<protein>
    <submittedName>
        <fullName evidence="13">Probable LRR receptor-like serine/threonine-protein kinase IRK</fullName>
    </submittedName>
</protein>
<dbReference type="PROSITE" id="PS00107">
    <property type="entry name" value="PROTEIN_KINASE_ATP"/>
    <property type="match status" value="1"/>
</dbReference>
<dbReference type="SUPFAM" id="SSF56112">
    <property type="entry name" value="Protein kinase-like (PK-like)"/>
    <property type="match status" value="1"/>
</dbReference>
<dbReference type="InterPro" id="IPR003591">
    <property type="entry name" value="Leu-rich_rpt_typical-subtyp"/>
</dbReference>
<gene>
    <name evidence="13" type="primary">LOC107023573</name>
</gene>
<proteinExistence type="predicted"/>
<keyword evidence="3 10" id="KW-0812">Transmembrane</keyword>
<dbReference type="RefSeq" id="XP_015079787.1">
    <property type="nucleotide sequence ID" value="XM_015224301.2"/>
</dbReference>
<dbReference type="SUPFAM" id="SSF52058">
    <property type="entry name" value="L domain-like"/>
    <property type="match status" value="2"/>
</dbReference>
<keyword evidence="7 10" id="KW-0472">Membrane</keyword>
<dbReference type="PANTHER" id="PTHR48056">
    <property type="entry name" value="LRR RECEPTOR-LIKE SERINE/THREONINE-PROTEIN KINASE-RELATED"/>
    <property type="match status" value="1"/>
</dbReference>
<dbReference type="InterPro" id="IPR050647">
    <property type="entry name" value="Plant_LRR-RLKs"/>
</dbReference>
<evidence type="ECO:0000256" key="9">
    <source>
        <dbReference type="PROSITE-ProRule" id="PRU10141"/>
    </source>
</evidence>
<dbReference type="InterPro" id="IPR032675">
    <property type="entry name" value="LRR_dom_sf"/>
</dbReference>
<dbReference type="InterPro" id="IPR001611">
    <property type="entry name" value="Leu-rich_rpt"/>
</dbReference>
<dbReference type="Pfam" id="PF08263">
    <property type="entry name" value="LRRNT_2"/>
    <property type="match status" value="1"/>
</dbReference>
<dbReference type="PROSITE" id="PS50011">
    <property type="entry name" value="PROTEIN_KINASE_DOM"/>
    <property type="match status" value="1"/>
</dbReference>
<sequence length="976" mass="105258">MEMRKVFGIVILCIFVSPIFVKALNLSFNDDILGLMVFKADVQDPQGKLVSWNEEDDSPCGWDGIHCNPRSNRVSQIVLDGFGLSGKISRGLMRLQFLRKLSLAKNNFTGSISSSVVQLAYLRILDLSENNLFGTIPGDFFEQCGPLRSISLAKNKFSGKVPESLNSCVALGSLNLSSNQFSGLLPSGIWSLNGLRSLDLSDNLLDGEIPVGIEGMYNLRAINLRKNHLKGEVPDGIGSCLLLRSIDLSENSFTGELPKTMQMLSLCNELILKHNALVGAVPEWIGEMKSLEILDLSGNNFSGQFPNSAGKLQSLKLLNVSRNGISGDLPKSMSSCVNLMALDVSHNSLTGDLPPWVFKLGLRQVLFSENKLSGGLKNAFASSLDNSRQKLLALDISRNELAGEIPLAIGDFNSLQSLNLSRNSLVGNIPETVGHLKSLDVLDLSENQLNGSIPLELGGAYSLRELKLEKNALTGEIPTSIGNCSALLSLSLSHNGLTGPVPATLAKLSKLQNVDLSFNKLTGILPKQLVNLGHLELFNISHNQLKGELPSGGFFNTISPYSVSANPSLCGAAANRSCPTVLPKPIVLNPNSTESIPGTIPPTVGHEKKILSISALIAISAAAIIVVGVIAITVLNLGVRSATSNSAATLTFSGGDDYSPSQSTDANSGKLVMFSGELDFSTGSHALLNKDCELGRGGFGAVYRTVLGDGMPVAIKKLTVSGLVKSQVDFEKEVKKLGKIHHPNLVALQGYYWTPSLQLLIYEFITGGNLYEHIHEGSSKNLLSWNERFNVILGTAKGLANLHQMNIIHYNLKSSNILIDSSGDPKVADYGLARLLPMLDRYVLSSKIQSALGYMAPEFACKTVKITDKCDVYGFGVLVLEIVTGKKPVEYMEDDVIVLCDMVRGALEEGKVEECVDKRLHGKFPTEEAIPVMKLGLICTSQVPSNRPNMAEVVNILEMIRCPSEGQEELTSMISR</sequence>
<keyword evidence="6 10" id="KW-1133">Transmembrane helix</keyword>
<evidence type="ECO:0000256" key="8">
    <source>
        <dbReference type="ARBA" id="ARBA00023180"/>
    </source>
</evidence>
<feature type="transmembrane region" description="Helical" evidence="10">
    <location>
        <begin position="610"/>
        <end position="635"/>
    </location>
</feature>
<dbReference type="PRINTS" id="PR00019">
    <property type="entry name" value="LEURICHRPT"/>
</dbReference>
<feature type="binding site" evidence="9">
    <location>
        <position position="717"/>
    </location>
    <ligand>
        <name>ATP</name>
        <dbReference type="ChEBI" id="CHEBI:30616"/>
    </ligand>
</feature>
<accession>A0ABM1H3C9</accession>
<dbReference type="InterPro" id="IPR000719">
    <property type="entry name" value="Prot_kinase_dom"/>
</dbReference>
<evidence type="ECO:0000259" key="11">
    <source>
        <dbReference type="PROSITE" id="PS50011"/>
    </source>
</evidence>
<evidence type="ECO:0000256" key="5">
    <source>
        <dbReference type="ARBA" id="ARBA00022737"/>
    </source>
</evidence>
<evidence type="ECO:0000256" key="10">
    <source>
        <dbReference type="SAM" id="Phobius"/>
    </source>
</evidence>
<evidence type="ECO:0000313" key="12">
    <source>
        <dbReference type="Proteomes" id="UP000694930"/>
    </source>
</evidence>
<dbReference type="Proteomes" id="UP000694930">
    <property type="component" value="Chromosome 6"/>
</dbReference>
<dbReference type="Pfam" id="PF13855">
    <property type="entry name" value="LRR_8"/>
    <property type="match status" value="1"/>
</dbReference>
<keyword evidence="9" id="KW-0067">ATP-binding</keyword>
<evidence type="ECO:0000256" key="2">
    <source>
        <dbReference type="ARBA" id="ARBA00022614"/>
    </source>
</evidence>
<evidence type="ECO:0000313" key="13">
    <source>
        <dbReference type="RefSeq" id="XP_015079787.1"/>
    </source>
</evidence>
<dbReference type="Gene3D" id="1.10.510.10">
    <property type="entry name" value="Transferase(Phosphotransferase) domain 1"/>
    <property type="match status" value="1"/>
</dbReference>